<dbReference type="AlphaFoldDB" id="A0A6G9YLD9"/>
<dbReference type="KEGG" id="nah:F5544_30790"/>
<dbReference type="EMBL" id="CP046172">
    <property type="protein sequence ID" value="QIS14001.1"/>
    <property type="molecule type" value="Genomic_DNA"/>
</dbReference>
<evidence type="ECO:0000313" key="3">
    <source>
        <dbReference type="Proteomes" id="UP000503540"/>
    </source>
</evidence>
<dbReference type="Gene3D" id="2.80.10.50">
    <property type="match status" value="2"/>
</dbReference>
<evidence type="ECO:0000313" key="2">
    <source>
        <dbReference type="EMBL" id="QIS14001.1"/>
    </source>
</evidence>
<name>A0A6G9YLD9_9NOCA</name>
<dbReference type="Proteomes" id="UP000503540">
    <property type="component" value="Chromosome"/>
</dbReference>
<dbReference type="InterPro" id="IPR000772">
    <property type="entry name" value="Ricin_B_lectin"/>
</dbReference>
<dbReference type="SMART" id="SM00458">
    <property type="entry name" value="RICIN"/>
    <property type="match status" value="1"/>
</dbReference>
<keyword evidence="3" id="KW-1185">Reference proteome</keyword>
<proteinExistence type="predicted"/>
<evidence type="ECO:0000259" key="1">
    <source>
        <dbReference type="SMART" id="SM00458"/>
    </source>
</evidence>
<dbReference type="InterPro" id="IPR035992">
    <property type="entry name" value="Ricin_B-like_lectins"/>
</dbReference>
<gene>
    <name evidence="2" type="ORF">F5544_30790</name>
</gene>
<reference evidence="2 3" key="1">
    <citation type="journal article" date="2019" name="ACS Chem. Biol.">
        <title>Identification and Mobilization of a Cryptic Antibiotic Biosynthesis Gene Locus from a Human-Pathogenic Nocardia Isolate.</title>
        <authorList>
            <person name="Herisse M."/>
            <person name="Ishida K."/>
            <person name="Porter J.L."/>
            <person name="Howden B."/>
            <person name="Hertweck C."/>
            <person name="Stinear T.P."/>
            <person name="Pidot S.J."/>
        </authorList>
    </citation>
    <scope>NUCLEOTIDE SEQUENCE [LARGE SCALE GENOMIC DNA]</scope>
    <source>
        <strain evidence="2 3">AUSMDU00012717</strain>
    </source>
</reference>
<dbReference type="SUPFAM" id="SSF50370">
    <property type="entry name" value="Ricin B-like lectins"/>
    <property type="match status" value="1"/>
</dbReference>
<feature type="domain" description="Ricin B lectin" evidence="1">
    <location>
        <begin position="442"/>
        <end position="575"/>
    </location>
</feature>
<sequence length="768" mass="83377">MAGEVFECRSYDNAGRQLQVCGAALSFCMSWRAIIMKVPRPEHHARIVGNLRTVLSGEQSDATHARVARVAANRPRHHLVGVAFNAFARLGEGKTLTDFERRLVDPLRRLGFSDDQLAELGAVHAGAATEARRAVFPQAVAHLSTEQGYTDADFRRDAPKMVAEILAMPSVRVTDATTARAGEATVPAPPDDEFARAAKAAGWSLNILASTADSAPAPESSGRLTSDDTVWQVRATSMHAVAQSHDDHGTPTDEWYFGFATTNTKRTTSYKSEVMADIDDGVNRDFRQNVLWVGSAGATGLVCTVDCWEQDNDEQYMQYDNSLHALANAIVENLIDPSTWLQFLSDVAEAAALEGGAGVAAFLLGTLIGTAVAAALGAAIAAIINALTAWAADDHVGTSVVAITPDILRSSGGGRQLEVHLDGRGNGEGYAIVHLQLQQLPGEPINLINQGSNLALEALLEDDSVLVRQRRYDPNNPAQLWVHDHDGIIWNVAAGDVLDVDRGGTEDGDLVYHWRYNGGANQVWYSEYIDIYQAYFYRNSNSGKYLDVNKGSHEETAWIHQWSKNGSSAQRWLQSAPPATLIFEYPRDGFTLSPDADQFANGTTSLPDIYTLVLTRDGEYVGEANPSADGNWEIKMDTSAWPPGEHTLRIRAKSGYPGEGQVTVRVASTPSPSPLPPATFTFSSPYDGDRLPGYNIVARGTTSLPDTATVVLEMSSGFAFDYIGEANPVYGEWEIPLNNTAWGEFQKATLRIRAKSGYSGERTAIVYR</sequence>
<accession>A0A6G9YLD9</accession>
<dbReference type="CDD" id="cd00161">
    <property type="entry name" value="beta-trefoil_Ricin-like"/>
    <property type="match status" value="1"/>
</dbReference>
<protein>
    <recommendedName>
        <fullName evidence="1">Ricin B lectin domain-containing protein</fullName>
    </recommendedName>
</protein>
<dbReference type="PROSITE" id="PS50231">
    <property type="entry name" value="RICIN_B_LECTIN"/>
    <property type="match status" value="1"/>
</dbReference>
<organism evidence="2 3">
    <name type="scientific">Nocardia arthritidis</name>
    <dbReference type="NCBI Taxonomy" id="228602"/>
    <lineage>
        <taxon>Bacteria</taxon>
        <taxon>Bacillati</taxon>
        <taxon>Actinomycetota</taxon>
        <taxon>Actinomycetes</taxon>
        <taxon>Mycobacteriales</taxon>
        <taxon>Nocardiaceae</taxon>
        <taxon>Nocardia</taxon>
    </lineage>
</organism>
<dbReference type="Pfam" id="PF00652">
    <property type="entry name" value="Ricin_B_lectin"/>
    <property type="match status" value="1"/>
</dbReference>